<dbReference type="EMBL" id="LNQE01000859">
    <property type="protein sequence ID" value="KUG24152.1"/>
    <property type="molecule type" value="Genomic_DNA"/>
</dbReference>
<sequence length="52" mass="6218">MFQSKADIVSKIINWPTEKQGIDFRFYSFNGYLPVCNFFAFPVNEFCFYLSF</sequence>
<organism evidence="1">
    <name type="scientific">hydrocarbon metagenome</name>
    <dbReference type="NCBI Taxonomy" id="938273"/>
    <lineage>
        <taxon>unclassified sequences</taxon>
        <taxon>metagenomes</taxon>
        <taxon>ecological metagenomes</taxon>
    </lineage>
</organism>
<reference evidence="1" key="1">
    <citation type="journal article" date="2015" name="Proc. Natl. Acad. Sci. U.S.A.">
        <title>Networks of energetic and metabolic interactions define dynamics in microbial communities.</title>
        <authorList>
            <person name="Embree M."/>
            <person name="Liu J.K."/>
            <person name="Al-Bassam M.M."/>
            <person name="Zengler K."/>
        </authorList>
    </citation>
    <scope>NUCLEOTIDE SEQUENCE</scope>
</reference>
<proteinExistence type="predicted"/>
<dbReference type="AlphaFoldDB" id="A0A0W8FTB1"/>
<protein>
    <submittedName>
        <fullName evidence="1">Uncharacterized protein</fullName>
    </submittedName>
</protein>
<accession>A0A0W8FTB1</accession>
<gene>
    <name evidence="1" type="ORF">ASZ90_006043</name>
</gene>
<name>A0A0W8FTB1_9ZZZZ</name>
<evidence type="ECO:0000313" key="1">
    <source>
        <dbReference type="EMBL" id="KUG24152.1"/>
    </source>
</evidence>
<comment type="caution">
    <text evidence="1">The sequence shown here is derived from an EMBL/GenBank/DDBJ whole genome shotgun (WGS) entry which is preliminary data.</text>
</comment>